<accession>A0A3B1BH24</accession>
<dbReference type="SUPFAM" id="SSF75708">
    <property type="entry name" value="Chemotaxis phosphatase CheZ"/>
    <property type="match status" value="1"/>
</dbReference>
<keyword evidence="4" id="KW-0963">Cytoplasm</keyword>
<protein>
    <recommendedName>
        <fullName evidence="3">Protein phosphatase CheZ</fullName>
    </recommendedName>
    <alternativeName>
        <fullName evidence="9">Chemotaxis protein CheZ</fullName>
    </alternativeName>
</protein>
<evidence type="ECO:0000256" key="7">
    <source>
        <dbReference type="ARBA" id="ARBA00022801"/>
    </source>
</evidence>
<evidence type="ECO:0000256" key="9">
    <source>
        <dbReference type="ARBA" id="ARBA00029599"/>
    </source>
</evidence>
<comment type="similarity">
    <text evidence="2">Belongs to the CheZ family.</text>
</comment>
<dbReference type="PANTHER" id="PTHR43693">
    <property type="entry name" value="PROTEIN PHOSPHATASE CHEZ"/>
    <property type="match status" value="1"/>
</dbReference>
<comment type="subcellular location">
    <subcellularLocation>
        <location evidence="1">Cytoplasm</location>
    </subcellularLocation>
</comment>
<dbReference type="PANTHER" id="PTHR43693:SF1">
    <property type="entry name" value="PROTEIN PHOSPHATASE CHEZ"/>
    <property type="match status" value="1"/>
</dbReference>
<evidence type="ECO:0000256" key="3">
    <source>
        <dbReference type="ARBA" id="ARBA00018484"/>
    </source>
</evidence>
<dbReference type="Pfam" id="PF04344">
    <property type="entry name" value="CheZ"/>
    <property type="match status" value="1"/>
</dbReference>
<evidence type="ECO:0000256" key="4">
    <source>
        <dbReference type="ARBA" id="ARBA00022490"/>
    </source>
</evidence>
<feature type="region of interest" description="Disordered" evidence="10">
    <location>
        <begin position="205"/>
        <end position="245"/>
    </location>
</feature>
<dbReference type="InterPro" id="IPR007439">
    <property type="entry name" value="Chemotax_Pase_CheZ"/>
</dbReference>
<evidence type="ECO:0000256" key="2">
    <source>
        <dbReference type="ARBA" id="ARBA00005908"/>
    </source>
</evidence>
<organism evidence="11">
    <name type="scientific">hydrothermal vent metagenome</name>
    <dbReference type="NCBI Taxonomy" id="652676"/>
    <lineage>
        <taxon>unclassified sequences</taxon>
        <taxon>metagenomes</taxon>
        <taxon>ecological metagenomes</taxon>
    </lineage>
</organism>
<dbReference type="GO" id="GO:0050920">
    <property type="term" value="P:regulation of chemotaxis"/>
    <property type="evidence" value="ECO:0007669"/>
    <property type="project" value="InterPro"/>
</dbReference>
<keyword evidence="5" id="KW-0145">Chemotaxis</keyword>
<evidence type="ECO:0000256" key="5">
    <source>
        <dbReference type="ARBA" id="ARBA00022500"/>
    </source>
</evidence>
<name>A0A3B1BH24_9ZZZZ</name>
<dbReference type="GO" id="GO:0009288">
    <property type="term" value="C:bacterial-type flagellum"/>
    <property type="evidence" value="ECO:0007669"/>
    <property type="project" value="InterPro"/>
</dbReference>
<gene>
    <name evidence="11" type="ORF">MNBD_GAMMA24-1510</name>
</gene>
<dbReference type="GO" id="GO:0006935">
    <property type="term" value="P:chemotaxis"/>
    <property type="evidence" value="ECO:0007669"/>
    <property type="project" value="UniProtKB-KW"/>
</dbReference>
<reference evidence="11" key="1">
    <citation type="submission" date="2018-06" db="EMBL/GenBank/DDBJ databases">
        <authorList>
            <person name="Zhirakovskaya E."/>
        </authorList>
    </citation>
    <scope>NUCLEOTIDE SEQUENCE</scope>
</reference>
<keyword evidence="7" id="KW-0378">Hydrolase</keyword>
<keyword evidence="6" id="KW-0283">Flagellar rotation</keyword>
<dbReference type="GO" id="GO:0004721">
    <property type="term" value="F:phosphoprotein phosphatase activity"/>
    <property type="evidence" value="ECO:0007669"/>
    <property type="project" value="UniProtKB-KW"/>
</dbReference>
<evidence type="ECO:0000256" key="10">
    <source>
        <dbReference type="SAM" id="MobiDB-lite"/>
    </source>
</evidence>
<dbReference type="GO" id="GO:0005737">
    <property type="term" value="C:cytoplasm"/>
    <property type="evidence" value="ECO:0007669"/>
    <property type="project" value="UniProtKB-SubCell"/>
</dbReference>
<dbReference type="GO" id="GO:0097588">
    <property type="term" value="P:archaeal or bacterial-type flagellum-dependent cell motility"/>
    <property type="evidence" value="ECO:0007669"/>
    <property type="project" value="UniProtKB-KW"/>
</dbReference>
<dbReference type="InterPro" id="IPR050992">
    <property type="entry name" value="CheZ_family_phosphatases"/>
</dbReference>
<dbReference type="Gene3D" id="1.10.287.500">
    <property type="entry name" value="Helix hairpin bin"/>
    <property type="match status" value="1"/>
</dbReference>
<dbReference type="EMBL" id="UOFZ01000133">
    <property type="protein sequence ID" value="VAX13761.1"/>
    <property type="molecule type" value="Genomic_DNA"/>
</dbReference>
<dbReference type="PIRSF" id="PIRSF002884">
    <property type="entry name" value="CheZ"/>
    <property type="match status" value="1"/>
</dbReference>
<evidence type="ECO:0000313" key="11">
    <source>
        <dbReference type="EMBL" id="VAX13761.1"/>
    </source>
</evidence>
<evidence type="ECO:0000256" key="6">
    <source>
        <dbReference type="ARBA" id="ARBA00022779"/>
    </source>
</evidence>
<evidence type="ECO:0000256" key="1">
    <source>
        <dbReference type="ARBA" id="ARBA00004496"/>
    </source>
</evidence>
<proteinExistence type="inferred from homology"/>
<sequence length="245" mass="27045">MSDDALVSEDNLARARDLQACIKAGDESGTKEIIDDLTDIRENALYQEVGKLTRELHDAISAFGMDDRIADITEHDIPDARQRLNFVITKTADAADRTLTAVEESIPICENMEKQAIDILESWRQFTQREMDAEGFRKLSKEIDGFLLTQSDGFSTLKGHLNDVLMAQDFQDLTGQIITRVINLVAEVEGNLVNLIKVAGLPEYNDNSQQKSKQELEGPAVPGVDSGDTVSGQDEVDDLLSSLGF</sequence>
<evidence type="ECO:0000256" key="8">
    <source>
        <dbReference type="ARBA" id="ARBA00022912"/>
    </source>
</evidence>
<keyword evidence="8" id="KW-0904">Protein phosphatase</keyword>
<dbReference type="AlphaFoldDB" id="A0A3B1BH24"/>